<gene>
    <name evidence="1" type="ORF">LCPAC403_02020</name>
</gene>
<accession>A0A481ZAW8</accession>
<sequence>MDELMIGLDSRGKVILDKSDIVWKENKEYQDIFRLNISNGCMNSWLSVDDLYYGCKYLNIEKTSIECMCESVERKIVSQAVYNEGKKYVSKLSSEITDDISMHANTNFSILGEGTSSIIEALNYSPVNDREFTVFKNVSNFGIDNISKLSDLKPGDEFTDLEYFSTSWKPSYVSGKEGCCIFMFNIRKGMKVLFIEEIGFLKETEVLTYPGLVFLITSMIDKTIYDYTLKRSVSVRLITADVL</sequence>
<evidence type="ECO:0008006" key="2">
    <source>
        <dbReference type="Google" id="ProtNLM"/>
    </source>
</evidence>
<evidence type="ECO:0000313" key="1">
    <source>
        <dbReference type="EMBL" id="QBK93068.1"/>
    </source>
</evidence>
<name>A0A481ZAW8_9VIRU</name>
<dbReference type="SUPFAM" id="SSF56399">
    <property type="entry name" value="ADP-ribosylation"/>
    <property type="match status" value="1"/>
</dbReference>
<proteinExistence type="predicted"/>
<protein>
    <recommendedName>
        <fullName evidence="2">ADP-ribosyltransferase exoenzyme</fullName>
    </recommendedName>
</protein>
<organism evidence="1">
    <name type="scientific">Pithovirus LCPAC403</name>
    <dbReference type="NCBI Taxonomy" id="2506596"/>
    <lineage>
        <taxon>Viruses</taxon>
        <taxon>Pithoviruses</taxon>
    </lineage>
</organism>
<dbReference type="Gene3D" id="3.90.176.10">
    <property type="entry name" value="Toxin ADP-ribosyltransferase, Chain A, domain 1"/>
    <property type="match status" value="1"/>
</dbReference>
<reference evidence="1" key="1">
    <citation type="journal article" date="2019" name="MBio">
        <title>Virus Genomes from Deep Sea Sediments Expand the Ocean Megavirome and Support Independent Origins of Viral Gigantism.</title>
        <authorList>
            <person name="Backstrom D."/>
            <person name="Yutin N."/>
            <person name="Jorgensen S.L."/>
            <person name="Dharamshi J."/>
            <person name="Homa F."/>
            <person name="Zaremba-Niedwiedzka K."/>
            <person name="Spang A."/>
            <person name="Wolf Y.I."/>
            <person name="Koonin E.V."/>
            <person name="Ettema T.J."/>
        </authorList>
    </citation>
    <scope>NUCLEOTIDE SEQUENCE</scope>
</reference>
<dbReference type="EMBL" id="MK500589">
    <property type="protein sequence ID" value="QBK93068.1"/>
    <property type="molecule type" value="Genomic_DNA"/>
</dbReference>